<evidence type="ECO:0000256" key="1">
    <source>
        <dbReference type="ARBA" id="ARBA00022801"/>
    </source>
</evidence>
<evidence type="ECO:0000256" key="2">
    <source>
        <dbReference type="ARBA" id="ARBA00023149"/>
    </source>
</evidence>
<dbReference type="PANTHER" id="PTHR28283:SF1">
    <property type="entry name" value="3',5'-CYCLIC-NUCLEOTIDE PHOSPHODIESTERASE 1"/>
    <property type="match status" value="1"/>
</dbReference>
<dbReference type="EMBL" id="JABXXR010000125">
    <property type="protein sequence ID" value="NVN41420.1"/>
    <property type="molecule type" value="Genomic_DNA"/>
</dbReference>
<dbReference type="GO" id="GO:0047555">
    <property type="term" value="F:3',5'-cyclic-GMP phosphodiesterase activity"/>
    <property type="evidence" value="ECO:0007669"/>
    <property type="project" value="TreeGrafter"/>
</dbReference>
<dbReference type="PROSITE" id="PS00607">
    <property type="entry name" value="PDEASE_II"/>
    <property type="match status" value="1"/>
</dbReference>
<feature type="chain" id="PRO_5032922880" evidence="5">
    <location>
        <begin position="24"/>
        <end position="332"/>
    </location>
</feature>
<accession>A0A850PG59</accession>
<dbReference type="PIRSF" id="PIRSF000962">
    <property type="entry name" value="Cyc_nuc_PDEase"/>
    <property type="match status" value="1"/>
</dbReference>
<evidence type="ECO:0000313" key="7">
    <source>
        <dbReference type="Proteomes" id="UP000585665"/>
    </source>
</evidence>
<feature type="signal peptide" evidence="5">
    <location>
        <begin position="1"/>
        <end position="23"/>
    </location>
</feature>
<evidence type="ECO:0000256" key="5">
    <source>
        <dbReference type="SAM" id="SignalP"/>
    </source>
</evidence>
<dbReference type="PRINTS" id="PR00388">
    <property type="entry name" value="PDIESTERASE2"/>
</dbReference>
<organism evidence="6 7">
    <name type="scientific">Ameyamaea chiangmaiensis</name>
    <dbReference type="NCBI Taxonomy" id="442969"/>
    <lineage>
        <taxon>Bacteria</taxon>
        <taxon>Pseudomonadati</taxon>
        <taxon>Pseudomonadota</taxon>
        <taxon>Alphaproteobacteria</taxon>
        <taxon>Acetobacterales</taxon>
        <taxon>Acetobacteraceae</taxon>
        <taxon>Ameyamaea</taxon>
    </lineage>
</organism>
<dbReference type="Proteomes" id="UP000585665">
    <property type="component" value="Unassembled WGS sequence"/>
</dbReference>
<evidence type="ECO:0000256" key="3">
    <source>
        <dbReference type="ARBA" id="ARBA00025762"/>
    </source>
</evidence>
<sequence>MRRLGRAVLALLVAIAAPTVAWAGPGFDLVVLGARGGIEDGNLSTYLVRPHGAGRYVACDAGTVVAGLRAADDAHAFDDLPLPASPQSARIGAVLHDWIAGYLISHAHLDHVAGLVIASPDDRGKTIHALPSVIGVMQRDLFNNALWPNLADGGPAPAIGLYHYDTLSPGVSVPVMGTGLRVTPFPLEHGGVESTAFVLQADADALLYLGDTGADRVQGSHRLRALWHAVAPLVRQHRLRGIIIEASYDNARSTNQLYGHLTPALMLASLGDLALAAGGPASLRGLPVVVAHVKYALTDGEAPTRRILSELEQSNTLGLRFIMPEQGMRIRF</sequence>
<comment type="caution">
    <text evidence="6">The sequence shown here is derived from an EMBL/GenBank/DDBJ whole genome shotgun (WGS) entry which is preliminary data.</text>
</comment>
<comment type="similarity">
    <text evidence="3 4">Belongs to the cyclic nucleotide phosphodiesterase class-II family.</text>
</comment>
<dbReference type="Pfam" id="PF02112">
    <property type="entry name" value="PDEase_II"/>
    <property type="match status" value="1"/>
</dbReference>
<reference evidence="6 7" key="1">
    <citation type="submission" date="2020-06" db="EMBL/GenBank/DDBJ databases">
        <title>Description of novel acetic acid bacteria.</title>
        <authorList>
            <person name="Sombolestani A."/>
        </authorList>
    </citation>
    <scope>NUCLEOTIDE SEQUENCE [LARGE SCALE GENOMIC DNA]</scope>
    <source>
        <strain evidence="6 7">LMG 27010</strain>
    </source>
</reference>
<dbReference type="GO" id="GO:0004115">
    <property type="term" value="F:3',5'-cyclic-AMP phosphodiesterase activity"/>
    <property type="evidence" value="ECO:0007669"/>
    <property type="project" value="UniProtKB-UniRule"/>
</dbReference>
<protein>
    <submittedName>
        <fullName evidence="6">3',5'-cyclic-nucleotide phosphodiesterase</fullName>
    </submittedName>
</protein>
<evidence type="ECO:0000313" key="6">
    <source>
        <dbReference type="EMBL" id="NVN41420.1"/>
    </source>
</evidence>
<evidence type="ECO:0000256" key="4">
    <source>
        <dbReference type="PIRNR" id="PIRNR000962"/>
    </source>
</evidence>
<keyword evidence="5" id="KW-0732">Signal</keyword>
<dbReference type="GO" id="GO:1902660">
    <property type="term" value="P:negative regulation of glucose mediated signaling pathway"/>
    <property type="evidence" value="ECO:0007669"/>
    <property type="project" value="TreeGrafter"/>
</dbReference>
<dbReference type="CDD" id="cd07735">
    <property type="entry name" value="class_II_PDE_MBL-fold"/>
    <property type="match status" value="1"/>
</dbReference>
<dbReference type="AlphaFoldDB" id="A0A850PG59"/>
<dbReference type="InterPro" id="IPR024225">
    <property type="entry name" value="cAMP-PdiesteraseII_CS"/>
</dbReference>
<keyword evidence="7" id="KW-1185">Reference proteome</keyword>
<dbReference type="Gene3D" id="3.60.15.10">
    <property type="entry name" value="Ribonuclease Z/Hydroxyacylglutathione hydrolase-like"/>
    <property type="match status" value="1"/>
</dbReference>
<gene>
    <name evidence="6" type="ORF">HUK82_12715</name>
</gene>
<name>A0A850PG59_9PROT</name>
<proteinExistence type="inferred from homology"/>
<dbReference type="SUPFAM" id="SSF56281">
    <property type="entry name" value="Metallo-hydrolase/oxidoreductase"/>
    <property type="match status" value="1"/>
</dbReference>
<dbReference type="PANTHER" id="PTHR28283">
    <property type="entry name" value="3',5'-CYCLIC-NUCLEOTIDE PHOSPHODIESTERASE 1"/>
    <property type="match status" value="1"/>
</dbReference>
<keyword evidence="2 4" id="KW-0114">cAMP</keyword>
<dbReference type="GO" id="GO:0006198">
    <property type="term" value="P:cAMP catabolic process"/>
    <property type="evidence" value="ECO:0007669"/>
    <property type="project" value="UniProtKB-UniRule"/>
</dbReference>
<keyword evidence="1 4" id="KW-0378">Hydrolase</keyword>
<dbReference type="RefSeq" id="WP_176614319.1">
    <property type="nucleotide sequence ID" value="NZ_JABXXR010000125.1"/>
</dbReference>
<dbReference type="InterPro" id="IPR000396">
    <property type="entry name" value="Pdiesterase2"/>
</dbReference>
<dbReference type="InterPro" id="IPR036866">
    <property type="entry name" value="RibonucZ/Hydroxyglut_hydro"/>
</dbReference>